<feature type="compositionally biased region" description="Basic and acidic residues" evidence="1">
    <location>
        <begin position="338"/>
        <end position="351"/>
    </location>
</feature>
<reference evidence="2" key="1">
    <citation type="submission" date="2014-11" db="EMBL/GenBank/DDBJ databases">
        <authorList>
            <person name="Otto D Thomas"/>
            <person name="Naeem Raeece"/>
        </authorList>
    </citation>
    <scope>NUCLEOTIDE SEQUENCE</scope>
</reference>
<evidence type="ECO:0000256" key="1">
    <source>
        <dbReference type="SAM" id="MobiDB-lite"/>
    </source>
</evidence>
<feature type="compositionally biased region" description="Acidic residues" evidence="1">
    <location>
        <begin position="1923"/>
        <end position="1943"/>
    </location>
</feature>
<name>A0A0G4F863_9ALVE</name>
<feature type="compositionally biased region" description="Basic and acidic residues" evidence="1">
    <location>
        <begin position="1980"/>
        <end position="1991"/>
    </location>
</feature>
<feature type="compositionally biased region" description="Acidic residues" evidence="1">
    <location>
        <begin position="870"/>
        <end position="880"/>
    </location>
</feature>
<feature type="compositionally biased region" description="Acidic residues" evidence="1">
    <location>
        <begin position="927"/>
        <end position="936"/>
    </location>
</feature>
<feature type="region of interest" description="Disordered" evidence="1">
    <location>
        <begin position="271"/>
        <end position="310"/>
    </location>
</feature>
<feature type="compositionally biased region" description="Acidic residues" evidence="1">
    <location>
        <begin position="1598"/>
        <end position="1704"/>
    </location>
</feature>
<feature type="compositionally biased region" description="Basic and acidic residues" evidence="1">
    <location>
        <begin position="963"/>
        <end position="980"/>
    </location>
</feature>
<dbReference type="VEuPathDB" id="CryptoDB:Cvel_15654"/>
<sequence>MQVYGVSFLFFIGVFCLSLLKHVAAFLFVPNNIPRGLQTRQAIRRGGRQTQRGTRNTGLEAKTQEKGDVTVFGADDLRSVNLHDMVRWQRFLEEHRTQLKALYRGTERGGRRGTASFPLLLDVSDVHPMYADTGREYGVRQYVCSDVQKLKTVQNRLESEDSSVTLITGLPRIPLESDRPGVLNQEKEREAPEGEKGLRGPDGKFVPSVYIAFARELQKNHIQTIAVDLNGRAAFGGKADRGRARRGPGEKVFWERGTELLDGALQVIQSQEEDRKKRLAASKVRSEEEKEREEGGVLGQDMMGNDEPDNLESRFKYKKVSKARAAFLQKRWEERQKRLGRRAEKEAKRAAAAEGQEEIEKKKEKPAFEDFIGDDASTEGEGASAGKRSLSVRVYLPFWDFDSERIIDARARAQKAAERLLYLRKTLKFVEVGGFFARTHKQVEDLLRCNRILEEMQREFRERKENDGGLFAPIRAVVDSTTFLEAAVRHQVLRDPSEILELAVSDQVLWLASTRQLRLGHSDHAVSLPLLGSASGKAEGLLSHGLSDSEEDGEDGGESMDIGSQMERARDLEDLDEGKRRAALLQEENSFVEEEDTSSAVVTEDEIVSMGLKEDERDELALLEFRGAIRRDEVTGKLINPYTGESVDSLKPLLEELADARWRREEALRMKQEEEDRAHLEVLEGTPWEGQFDAMELADFEIMSLPFREMYDQVEKDRDGYPVHHLKRRPITELTSFLGYCAEVSVEQYGRFLTRKAEQQREALFEKQEMRATSFKEYDKVMNRQIRELDKGTQPRPMSDEDFEEAMLEGLSREAKEETSKLVEKIRTQGETTSDPRKLSESFEGKDKQMIEDILPPSLDFDLDSQLASGEEEDEEEEEGGQWQAKEATSQTATVPVLEQQTGTKDVRVEKEQSVSASAPIRGGEAAGEEGEGPEAEDGRVDVAAEGDLRASPPRSGVAQEGDEVKREHRKEGGMGERSDTQVSSSPASPSPSPYRETDEVRLITPRDYLEGRKSKRGPSKGVSVVPVKARHFGAALPGTDPFGKVGRHTYRVIRVDGKVMKVREDGAPGGGQGGASKVKPAEAVDAEVIRVLNEAGTLEEMLVVDGVVLRRVTAKDPNRVQQVAVAPEVLKKALESEEERTKTTFALQSDKQDPTAPRRLVKLEQTPWGNSNAAIPSAPTLTFASSNPGGLASDSALEEGSSQTIAKIRARSNFAVFQQRLLAKRGAKDSERAKSAQALVKEALSDRQELLGAFDEFPVDDIGELRFDMTALKGRTPAAPASERLPQNNQQQKMSQQLNDRISAARKDPEGEVSFLVPGSATELSAHARRQRVSRHNKNLLPFASLPSWQTLAQTRSRARLHALPRLQEMETEAGERSREEVDGAALLRHAEGETKEDAEKGDEGAETAHKAKESEREEERRPPRVRAQERNAARRRDDRRRDRLAAAAAASRRSLEATGEEGEEGEGEGEEGDKNLVTDGSDGFMTFEEIQADLENFLDPHGGLSEEGRRYGVEYDRGQRIESADAALEALDAVQRRRASAGEFKYKYEDAEEGAESDSQGDLAGEGGRQRQRRSIGREEQEQEDSLEESGRFAEEGEEDEEEYGEEMEYEKDGDEEGMEYEEDGEEYGEEMEYEEDGNEEGMEYEEGGHEEEMEYEEDGEEYGEEMEYEEDGDEEEMEYEEDGEEYGEEMEYEEDGNEEGMEYEKDGDGQEMEYEEDKGEEEEEGEEDEEEEGYCQTSEEEEDIDAEYEAMLAGVDPEVREQLLQEDPDVVKQILRAVDWDKLDTFLEGLTPEQQEEFWQGPDGGVDGGGFEESEEEEEREKDEDRIVKFAGDAPNDNGKGDQDQVGNSLWPYSAAATSDTEFEEEEEDVDLSYRASAVMLEMDRKREERRNRWCELVSLMPDHDPEEVEDGEGGREEGESLNEEWGDEEIAEEGGEDSSDGFLAESEQLGLPDEREASELESLEGAVGEGVRGVSRGKDEERRKSDRDDQEGEALDEKIFVFE</sequence>
<feature type="compositionally biased region" description="Acidic residues" evidence="1">
    <location>
        <begin position="1813"/>
        <end position="1825"/>
    </location>
</feature>
<feature type="region of interest" description="Disordered" evidence="1">
    <location>
        <begin position="1794"/>
        <end position="1874"/>
    </location>
</feature>
<feature type="region of interest" description="Disordered" evidence="1">
    <location>
        <begin position="541"/>
        <end position="561"/>
    </location>
</feature>
<accession>A0A0G4F863</accession>
<feature type="region of interest" description="Disordered" evidence="1">
    <location>
        <begin position="177"/>
        <end position="201"/>
    </location>
</feature>
<feature type="region of interest" description="Disordered" evidence="1">
    <location>
        <begin position="338"/>
        <end position="383"/>
    </location>
</feature>
<feature type="region of interest" description="Disordered" evidence="1">
    <location>
        <begin position="1902"/>
        <end position="2007"/>
    </location>
</feature>
<feature type="compositionally biased region" description="Basic and acidic residues" evidence="1">
    <location>
        <begin position="358"/>
        <end position="368"/>
    </location>
</feature>
<proteinExistence type="predicted"/>
<feature type="compositionally biased region" description="Acidic residues" evidence="1">
    <location>
        <begin position="1712"/>
        <end position="1747"/>
    </location>
</feature>
<feature type="compositionally biased region" description="Basic and acidic residues" evidence="1">
    <location>
        <begin position="1390"/>
        <end position="1446"/>
    </location>
</feature>
<feature type="compositionally biased region" description="Acidic residues" evidence="1">
    <location>
        <begin position="1460"/>
        <end position="1473"/>
    </location>
</feature>
<feature type="compositionally biased region" description="Basic and acidic residues" evidence="1">
    <location>
        <begin position="812"/>
        <end position="851"/>
    </location>
</feature>
<feature type="compositionally biased region" description="Basic and acidic residues" evidence="1">
    <location>
        <begin position="937"/>
        <end position="949"/>
    </location>
</feature>
<feature type="compositionally biased region" description="Polar residues" evidence="1">
    <location>
        <begin position="887"/>
        <end position="904"/>
    </location>
</feature>
<dbReference type="EMBL" id="CDMZ01000185">
    <property type="protein sequence ID" value="CEM08711.1"/>
    <property type="molecule type" value="Genomic_DNA"/>
</dbReference>
<feature type="region of interest" description="Disordered" evidence="1">
    <location>
        <begin position="1545"/>
        <end position="1747"/>
    </location>
</feature>
<feature type="compositionally biased region" description="Acidic residues" evidence="1">
    <location>
        <begin position="548"/>
        <end position="558"/>
    </location>
</feature>
<gene>
    <name evidence="2" type="ORF">Cvel_15654</name>
</gene>
<feature type="compositionally biased region" description="Basic and acidic residues" evidence="1">
    <location>
        <begin position="284"/>
        <end position="295"/>
    </location>
</feature>
<organism evidence="2">
    <name type="scientific">Chromera velia CCMP2878</name>
    <dbReference type="NCBI Taxonomy" id="1169474"/>
    <lineage>
        <taxon>Eukaryota</taxon>
        <taxon>Sar</taxon>
        <taxon>Alveolata</taxon>
        <taxon>Colpodellida</taxon>
        <taxon>Chromeraceae</taxon>
        <taxon>Chromera</taxon>
    </lineage>
</organism>
<protein>
    <submittedName>
        <fullName evidence="2">Uncharacterized protein</fullName>
    </submittedName>
</protein>
<feature type="region of interest" description="Disordered" evidence="1">
    <location>
        <begin position="812"/>
        <end position="1023"/>
    </location>
</feature>
<feature type="compositionally biased region" description="Acidic residues" evidence="1">
    <location>
        <begin position="1864"/>
        <end position="1874"/>
    </location>
</feature>
<feature type="region of interest" description="Disordered" evidence="1">
    <location>
        <begin position="1371"/>
        <end position="1485"/>
    </location>
</feature>
<evidence type="ECO:0000313" key="2">
    <source>
        <dbReference type="EMBL" id="CEM08711.1"/>
    </source>
</evidence>